<dbReference type="Gene3D" id="3.90.950.10">
    <property type="match status" value="1"/>
</dbReference>
<reference evidence="7" key="1">
    <citation type="journal article" date="2019" name="Int. J. Syst. Evol. Microbiol.">
        <title>The Global Catalogue of Microorganisms (GCM) 10K type strain sequencing project: providing services to taxonomists for standard genome sequencing and annotation.</title>
        <authorList>
            <consortium name="The Broad Institute Genomics Platform"/>
            <consortium name="The Broad Institute Genome Sequencing Center for Infectious Disease"/>
            <person name="Wu L."/>
            <person name="Ma J."/>
        </authorList>
    </citation>
    <scope>NUCLEOTIDE SEQUENCE [LARGE SCALE GENOMIC DNA]</scope>
    <source>
        <strain evidence="7">JCM 17551</strain>
    </source>
</reference>
<dbReference type="Pfam" id="PF02545">
    <property type="entry name" value="Maf"/>
    <property type="match status" value="1"/>
</dbReference>
<dbReference type="EC" id="3.6.1.-" evidence="5"/>
<keyword evidence="7" id="KW-1185">Reference proteome</keyword>
<dbReference type="RefSeq" id="WP_344799803.1">
    <property type="nucleotide sequence ID" value="NZ_BAABBN010000012.1"/>
</dbReference>
<dbReference type="PANTHER" id="PTHR43213">
    <property type="entry name" value="BIFUNCTIONAL DTTP/UTP PYROPHOSPHATASE/METHYLTRANSFERASE PROTEIN-RELATED"/>
    <property type="match status" value="1"/>
</dbReference>
<name>A0ABP7N282_9GAMM</name>
<comment type="similarity">
    <text evidence="5">Belongs to the Maf family. YceF subfamily.</text>
</comment>
<organism evidence="6 7">
    <name type="scientific">Litoribacillus peritrichatus</name>
    <dbReference type="NCBI Taxonomy" id="718191"/>
    <lineage>
        <taxon>Bacteria</taxon>
        <taxon>Pseudomonadati</taxon>
        <taxon>Pseudomonadota</taxon>
        <taxon>Gammaproteobacteria</taxon>
        <taxon>Oceanospirillales</taxon>
        <taxon>Oceanospirillaceae</taxon>
        <taxon>Litoribacillus</taxon>
    </lineage>
</organism>
<evidence type="ECO:0000313" key="7">
    <source>
        <dbReference type="Proteomes" id="UP001501565"/>
    </source>
</evidence>
<feature type="site" description="Important for substrate specificity" evidence="5">
    <location>
        <position position="156"/>
    </location>
</feature>
<dbReference type="Proteomes" id="UP001501565">
    <property type="component" value="Unassembled WGS sequence"/>
</dbReference>
<evidence type="ECO:0000256" key="1">
    <source>
        <dbReference type="ARBA" id="ARBA00004496"/>
    </source>
</evidence>
<dbReference type="NCBIfam" id="TIGR00172">
    <property type="entry name" value="maf"/>
    <property type="match status" value="1"/>
</dbReference>
<accession>A0ABP7N282</accession>
<proteinExistence type="inferred from homology"/>
<evidence type="ECO:0000256" key="4">
    <source>
        <dbReference type="ARBA" id="ARBA00023080"/>
    </source>
</evidence>
<dbReference type="InterPro" id="IPR003697">
    <property type="entry name" value="Maf-like"/>
</dbReference>
<keyword evidence="4 5" id="KW-0546">Nucleotide metabolism</keyword>
<dbReference type="InterPro" id="IPR029001">
    <property type="entry name" value="ITPase-like_fam"/>
</dbReference>
<dbReference type="HAMAP" id="MF_00528">
    <property type="entry name" value="Maf"/>
    <property type="match status" value="1"/>
</dbReference>
<comment type="caution">
    <text evidence="5">Lacks conserved residue(s) required for the propagation of feature annotation.</text>
</comment>
<feature type="site" description="Important for substrate specificity" evidence="5">
    <location>
        <position position="14"/>
    </location>
</feature>
<comment type="function">
    <text evidence="5">Nucleoside triphosphate pyrophosphatase that hydrolyzes 7-methyl-GTP (m(7)GTP). May have a dual role in cell division arrest and in preventing the incorporation of modified nucleotides into cellular nucleic acids.</text>
</comment>
<feature type="site" description="Important for substrate specificity" evidence="5">
    <location>
        <position position="72"/>
    </location>
</feature>
<evidence type="ECO:0000256" key="2">
    <source>
        <dbReference type="ARBA" id="ARBA00022490"/>
    </source>
</evidence>
<keyword evidence="3 5" id="KW-0378">Hydrolase</keyword>
<evidence type="ECO:0000256" key="3">
    <source>
        <dbReference type="ARBA" id="ARBA00022801"/>
    </source>
</evidence>
<keyword evidence="2 5" id="KW-0963">Cytoplasm</keyword>
<comment type="cofactor">
    <cofactor evidence="5">
        <name>a divalent metal cation</name>
        <dbReference type="ChEBI" id="CHEBI:60240"/>
    </cofactor>
</comment>
<evidence type="ECO:0000313" key="6">
    <source>
        <dbReference type="EMBL" id="GAA3934712.1"/>
    </source>
</evidence>
<dbReference type="CDD" id="cd00555">
    <property type="entry name" value="Maf"/>
    <property type="match status" value="1"/>
</dbReference>
<feature type="active site" description="Proton acceptor" evidence="5">
    <location>
        <position position="71"/>
    </location>
</feature>
<gene>
    <name evidence="6" type="ORF">GCM10022277_34100</name>
</gene>
<dbReference type="PANTHER" id="PTHR43213:SF10">
    <property type="entry name" value="7-METHYL-GTP PYROPHOSPHATASE"/>
    <property type="match status" value="1"/>
</dbReference>
<protein>
    <recommendedName>
        <fullName evidence="5">7-methyl-GTP pyrophosphatase</fullName>
        <shortName evidence="5">m(7)GTP pyrophosphatase</shortName>
        <ecNumber evidence="5">3.6.1.-</ecNumber>
    </recommendedName>
</protein>
<comment type="caution">
    <text evidence="6">The sequence shown here is derived from an EMBL/GenBank/DDBJ whole genome shotgun (WGS) entry which is preliminary data.</text>
</comment>
<comment type="catalytic activity">
    <reaction evidence="5">
        <text>N(7)-methyl-GTP + H2O = N(7)-methyl-GMP + diphosphate + H(+)</text>
        <dbReference type="Rhea" id="RHEA:58744"/>
        <dbReference type="ChEBI" id="CHEBI:15377"/>
        <dbReference type="ChEBI" id="CHEBI:15378"/>
        <dbReference type="ChEBI" id="CHEBI:33019"/>
        <dbReference type="ChEBI" id="CHEBI:58285"/>
        <dbReference type="ChEBI" id="CHEBI:87133"/>
    </reaction>
</comment>
<sequence length="194" mass="21352">MSNTPIILASSSPFRRELLTKLQIQHQCISPDIDETPKADESPKEISLRLSIEKAKEVAKSINTGLIIASDQVAEVDGIALGKPKTRENAIKQLMSMSGKTATFHTGLCLYNAETQKYQSCIEPFQVVFRTLNEQQVSNYVDKEDVLNCAGSFKSEALGIALFEKLVGEDPNSLIGLPLIKLTKMLEQEGVNIL</sequence>
<dbReference type="PIRSF" id="PIRSF006305">
    <property type="entry name" value="Maf"/>
    <property type="match status" value="1"/>
</dbReference>
<comment type="subcellular location">
    <subcellularLocation>
        <location evidence="1 5">Cytoplasm</location>
    </subcellularLocation>
</comment>
<dbReference type="SUPFAM" id="SSF52972">
    <property type="entry name" value="ITPase-like"/>
    <property type="match status" value="1"/>
</dbReference>
<evidence type="ECO:0000256" key="5">
    <source>
        <dbReference type="HAMAP-Rule" id="MF_00528"/>
    </source>
</evidence>
<dbReference type="EMBL" id="BAABBN010000012">
    <property type="protein sequence ID" value="GAA3934712.1"/>
    <property type="molecule type" value="Genomic_DNA"/>
</dbReference>